<keyword evidence="7 9" id="KW-1133">Transmembrane helix</keyword>
<dbReference type="InterPro" id="IPR013766">
    <property type="entry name" value="Thioredoxin_domain"/>
</dbReference>
<dbReference type="OrthoDB" id="67566at2759"/>
<dbReference type="GO" id="GO:0018279">
    <property type="term" value="P:protein N-linked glycosylation via asparagine"/>
    <property type="evidence" value="ECO:0007669"/>
    <property type="project" value="TreeGrafter"/>
</dbReference>
<evidence type="ECO:0000259" key="11">
    <source>
        <dbReference type="PROSITE" id="PS51352"/>
    </source>
</evidence>
<feature type="signal peptide" evidence="10">
    <location>
        <begin position="1"/>
        <end position="23"/>
    </location>
</feature>
<sequence>MKIINSLKYIIPFLLIFVLNAFALSNEEKSKKLDELLAKSRDNFINLNEKYFDLLLTTPRDYHTIVLATATSPQIKCEPCRELLPEFLAVANSWNQKDKRVYFAIIDYQNGRNIFKKLKIQNVPNVLYFKPDQGTVNPEFYDLPRHGLGAEELIKFVIKKTGFEFELQRPTDYTQYIYNGMIIITVIVCILYALKYFKEIVVNKRNWMILTVSVIFLMISGFMWVHIRHPPNNGVSKSKVEFFVSGFQQQYGVESQIILVIYVLIAFSILYLSEKVKDVKNEHIRRISIYIALSVFFICFSLILRIFFIKSQAYPFKLLF</sequence>
<dbReference type="Proteomes" id="UP000193944">
    <property type="component" value="Unassembled WGS sequence"/>
</dbReference>
<comment type="subcellular location">
    <subcellularLocation>
        <location evidence="2">Endoplasmic reticulum membrane</location>
        <topology evidence="2">Multi-pass membrane protein</topology>
    </subcellularLocation>
</comment>
<evidence type="ECO:0000313" key="12">
    <source>
        <dbReference type="EMBL" id="ORX83801.1"/>
    </source>
</evidence>
<gene>
    <name evidence="12" type="ORF">BCR32DRAFT_266755</name>
</gene>
<evidence type="ECO:0000256" key="1">
    <source>
        <dbReference type="ARBA" id="ARBA00002791"/>
    </source>
</evidence>
<dbReference type="CDD" id="cd02961">
    <property type="entry name" value="PDI_a_family"/>
    <property type="match status" value="1"/>
</dbReference>
<evidence type="ECO:0000256" key="5">
    <source>
        <dbReference type="ARBA" id="ARBA00022729"/>
    </source>
</evidence>
<dbReference type="Gene3D" id="3.40.30.10">
    <property type="entry name" value="Glutaredoxin"/>
    <property type="match status" value="1"/>
</dbReference>
<dbReference type="PROSITE" id="PS51352">
    <property type="entry name" value="THIOREDOXIN_2"/>
    <property type="match status" value="1"/>
</dbReference>
<dbReference type="AlphaFoldDB" id="A0A1Y1XDD6"/>
<feature type="chain" id="PRO_5012779151" description="Thioredoxin domain-containing protein" evidence="10">
    <location>
        <begin position="24"/>
        <end position="320"/>
    </location>
</feature>
<dbReference type="Pfam" id="PF04756">
    <property type="entry name" value="OST3_OST6"/>
    <property type="match status" value="1"/>
</dbReference>
<dbReference type="EMBL" id="MCFG01000065">
    <property type="protein sequence ID" value="ORX83801.1"/>
    <property type="molecule type" value="Genomic_DNA"/>
</dbReference>
<feature type="domain" description="Thioredoxin" evidence="11">
    <location>
        <begin position="13"/>
        <end position="162"/>
    </location>
</feature>
<evidence type="ECO:0000256" key="7">
    <source>
        <dbReference type="ARBA" id="ARBA00022989"/>
    </source>
</evidence>
<dbReference type="STRING" id="1754192.A0A1Y1XDD6"/>
<keyword evidence="6" id="KW-0256">Endoplasmic reticulum</keyword>
<organism evidence="12 13">
    <name type="scientific">Anaeromyces robustus</name>
    <dbReference type="NCBI Taxonomy" id="1754192"/>
    <lineage>
        <taxon>Eukaryota</taxon>
        <taxon>Fungi</taxon>
        <taxon>Fungi incertae sedis</taxon>
        <taxon>Chytridiomycota</taxon>
        <taxon>Chytridiomycota incertae sedis</taxon>
        <taxon>Neocallimastigomycetes</taxon>
        <taxon>Neocallimastigales</taxon>
        <taxon>Neocallimastigaceae</taxon>
        <taxon>Anaeromyces</taxon>
    </lineage>
</organism>
<evidence type="ECO:0000256" key="9">
    <source>
        <dbReference type="SAM" id="Phobius"/>
    </source>
</evidence>
<evidence type="ECO:0000256" key="3">
    <source>
        <dbReference type="ARBA" id="ARBA00009561"/>
    </source>
</evidence>
<evidence type="ECO:0000256" key="4">
    <source>
        <dbReference type="ARBA" id="ARBA00022692"/>
    </source>
</evidence>
<keyword evidence="8 9" id="KW-0472">Membrane</keyword>
<comment type="similarity">
    <text evidence="3">Belongs to the OST3/OST6 family.</text>
</comment>
<evidence type="ECO:0000256" key="2">
    <source>
        <dbReference type="ARBA" id="ARBA00004477"/>
    </source>
</evidence>
<dbReference type="GO" id="GO:0008250">
    <property type="term" value="C:oligosaccharyltransferase complex"/>
    <property type="evidence" value="ECO:0007669"/>
    <property type="project" value="TreeGrafter"/>
</dbReference>
<accession>A0A1Y1XDD6</accession>
<reference evidence="12 13" key="1">
    <citation type="submission" date="2016-08" db="EMBL/GenBank/DDBJ databases">
        <title>A Parts List for Fungal Cellulosomes Revealed by Comparative Genomics.</title>
        <authorList>
            <consortium name="DOE Joint Genome Institute"/>
            <person name="Haitjema C.H."/>
            <person name="Gilmore S.P."/>
            <person name="Henske J.K."/>
            <person name="Solomon K.V."/>
            <person name="De Groot R."/>
            <person name="Kuo A."/>
            <person name="Mondo S.J."/>
            <person name="Salamov A.A."/>
            <person name="Labutti K."/>
            <person name="Zhao Z."/>
            <person name="Chiniquy J."/>
            <person name="Barry K."/>
            <person name="Brewer H.M."/>
            <person name="Purvine S.O."/>
            <person name="Wright A.T."/>
            <person name="Boxma B."/>
            <person name="Van Alen T."/>
            <person name="Hackstein J.H."/>
            <person name="Baker S.E."/>
            <person name="Grigoriev I.V."/>
            <person name="O'Malley M.A."/>
        </authorList>
    </citation>
    <scope>NUCLEOTIDE SEQUENCE [LARGE SCALE GENOMIC DNA]</scope>
    <source>
        <strain evidence="12 13">S4</strain>
    </source>
</reference>
<dbReference type="PANTHER" id="PTHR12692">
    <property type="entry name" value="DOLICHYL-DIPHOSPHOOLIGOSACCHARIDE--PROTEIN GLYCOSYLTRANSFERASE-RELATED"/>
    <property type="match status" value="1"/>
</dbReference>
<name>A0A1Y1XDD6_9FUNG</name>
<feature type="transmembrane region" description="Helical" evidence="9">
    <location>
        <begin position="206"/>
        <end position="227"/>
    </location>
</feature>
<keyword evidence="13" id="KW-1185">Reference proteome</keyword>
<comment type="function">
    <text evidence="1">Subunit of the oligosaccharyl transferase (OST) complex that catalyzes the initial transfer of a defined glycan (Glc(3)Man(9)GlcNAc(2) in eukaryotes) from the lipid carrier dolichol-pyrophosphate to an asparagine residue within an Asn-X-Ser/Thr consensus motif in nascent polypeptide chains, the first step in protein N-glycosylation. N-glycosylation occurs cotranslationally and the complex associates with the Sec61 complex at the channel-forming translocon complex that mediates protein translocation across the endoplasmic reticulum (ER). All subunits are required for a maximal enzyme activity.</text>
</comment>
<protein>
    <recommendedName>
        <fullName evidence="11">Thioredoxin domain-containing protein</fullName>
    </recommendedName>
</protein>
<comment type="caution">
    <text evidence="12">The sequence shown here is derived from an EMBL/GenBank/DDBJ whole genome shotgun (WGS) entry which is preliminary data.</text>
</comment>
<dbReference type="InterPro" id="IPR021149">
    <property type="entry name" value="OligosaccharylTrfase_OST3/OST6"/>
</dbReference>
<feature type="transmembrane region" description="Helical" evidence="9">
    <location>
        <begin position="176"/>
        <end position="194"/>
    </location>
</feature>
<evidence type="ECO:0000256" key="8">
    <source>
        <dbReference type="ARBA" id="ARBA00023136"/>
    </source>
</evidence>
<proteinExistence type="inferred from homology"/>
<dbReference type="InterPro" id="IPR036249">
    <property type="entry name" value="Thioredoxin-like_sf"/>
</dbReference>
<dbReference type="PANTHER" id="PTHR12692:SF0">
    <property type="entry name" value="GH11935P"/>
    <property type="match status" value="1"/>
</dbReference>
<feature type="transmembrane region" description="Helical" evidence="9">
    <location>
        <begin position="287"/>
        <end position="308"/>
    </location>
</feature>
<dbReference type="SUPFAM" id="SSF52833">
    <property type="entry name" value="Thioredoxin-like"/>
    <property type="match status" value="1"/>
</dbReference>
<keyword evidence="4 9" id="KW-0812">Transmembrane</keyword>
<evidence type="ECO:0000313" key="13">
    <source>
        <dbReference type="Proteomes" id="UP000193944"/>
    </source>
</evidence>
<reference evidence="12 13" key="2">
    <citation type="submission" date="2016-08" db="EMBL/GenBank/DDBJ databases">
        <title>Pervasive Adenine N6-methylation of Active Genes in Fungi.</title>
        <authorList>
            <consortium name="DOE Joint Genome Institute"/>
            <person name="Mondo S.J."/>
            <person name="Dannebaum R.O."/>
            <person name="Kuo R.C."/>
            <person name="Labutti K."/>
            <person name="Haridas S."/>
            <person name="Kuo A."/>
            <person name="Salamov A."/>
            <person name="Ahrendt S.R."/>
            <person name="Lipzen A."/>
            <person name="Sullivan W."/>
            <person name="Andreopoulos W.B."/>
            <person name="Clum A."/>
            <person name="Lindquist E."/>
            <person name="Daum C."/>
            <person name="Ramamoorthy G.K."/>
            <person name="Gryganskyi A."/>
            <person name="Culley D."/>
            <person name="Magnuson J.K."/>
            <person name="James T.Y."/>
            <person name="O'Malley M.A."/>
            <person name="Stajich J.E."/>
            <person name="Spatafora J.W."/>
            <person name="Visel A."/>
            <person name="Grigoriev I.V."/>
        </authorList>
    </citation>
    <scope>NUCLEOTIDE SEQUENCE [LARGE SCALE GENOMIC DNA]</scope>
    <source>
        <strain evidence="12 13">S4</strain>
    </source>
</reference>
<keyword evidence="5 10" id="KW-0732">Signal</keyword>
<evidence type="ECO:0000256" key="6">
    <source>
        <dbReference type="ARBA" id="ARBA00022824"/>
    </source>
</evidence>
<evidence type="ECO:0000256" key="10">
    <source>
        <dbReference type="SAM" id="SignalP"/>
    </source>
</evidence>
<feature type="transmembrane region" description="Helical" evidence="9">
    <location>
        <begin position="255"/>
        <end position="272"/>
    </location>
</feature>